<proteinExistence type="predicted"/>
<name>A0A2P2PVZ8_RHIMU</name>
<sequence length="61" mass="7309">MRLREVERMMLELVEFKELRECDRCHCNFVIISFEFSLGMDRLESVRFEIVGHVLMEVSIG</sequence>
<evidence type="ECO:0000313" key="1">
    <source>
        <dbReference type="EMBL" id="MBX58911.1"/>
    </source>
</evidence>
<protein>
    <submittedName>
        <fullName evidence="1">Uncharacterized protein</fullName>
    </submittedName>
</protein>
<reference evidence="1" key="1">
    <citation type="submission" date="2018-02" db="EMBL/GenBank/DDBJ databases">
        <title>Rhizophora mucronata_Transcriptome.</title>
        <authorList>
            <person name="Meera S.P."/>
            <person name="Sreeshan A."/>
            <person name="Augustine A."/>
        </authorList>
    </citation>
    <scope>NUCLEOTIDE SEQUENCE</scope>
    <source>
        <tissue evidence="1">Leaf</tissue>
    </source>
</reference>
<accession>A0A2P2PVZ8</accession>
<dbReference type="AlphaFoldDB" id="A0A2P2PVZ8"/>
<organism evidence="1">
    <name type="scientific">Rhizophora mucronata</name>
    <name type="common">Asiatic mangrove</name>
    <dbReference type="NCBI Taxonomy" id="61149"/>
    <lineage>
        <taxon>Eukaryota</taxon>
        <taxon>Viridiplantae</taxon>
        <taxon>Streptophyta</taxon>
        <taxon>Embryophyta</taxon>
        <taxon>Tracheophyta</taxon>
        <taxon>Spermatophyta</taxon>
        <taxon>Magnoliopsida</taxon>
        <taxon>eudicotyledons</taxon>
        <taxon>Gunneridae</taxon>
        <taxon>Pentapetalae</taxon>
        <taxon>rosids</taxon>
        <taxon>fabids</taxon>
        <taxon>Malpighiales</taxon>
        <taxon>Rhizophoraceae</taxon>
        <taxon>Rhizophora</taxon>
    </lineage>
</organism>
<dbReference type="EMBL" id="GGEC01078427">
    <property type="protein sequence ID" value="MBX58911.1"/>
    <property type="molecule type" value="Transcribed_RNA"/>
</dbReference>